<dbReference type="PROSITE" id="PS51257">
    <property type="entry name" value="PROKAR_LIPOPROTEIN"/>
    <property type="match status" value="1"/>
</dbReference>
<dbReference type="OrthoDB" id="118896at2"/>
<sequence>MKTLVLAALVLGMSSCASVNVEQNHSVPFDQYRKFTWVKPDIQANSNPLYHSQLADANIRQALSAELNKKGITEDDNQPDLLLTYHEYFQQESRQVANPAPAYPVPYSVWFRGRWIPVGYSYYYHPWNTGYHTEHYTEGTLIVDVIDARTNQLIWRGSIANPVNDPARLGKQFAREARQILTKYPAHV</sequence>
<dbReference type="RefSeq" id="WP_093202571.1">
    <property type="nucleotide sequence ID" value="NZ_FNGS01000004.1"/>
</dbReference>
<dbReference type="Gene3D" id="3.30.160.670">
    <property type="match status" value="1"/>
</dbReference>
<dbReference type="STRING" id="563176.SAMN04488090_2569"/>
<dbReference type="EMBL" id="FNGS01000004">
    <property type="protein sequence ID" value="SDM08715.1"/>
    <property type="molecule type" value="Genomic_DNA"/>
</dbReference>
<feature type="domain" description="DUF4136" evidence="2">
    <location>
        <begin position="19"/>
        <end position="185"/>
    </location>
</feature>
<dbReference type="Proteomes" id="UP000198901">
    <property type="component" value="Unassembled WGS sequence"/>
</dbReference>
<proteinExistence type="predicted"/>
<evidence type="ECO:0000259" key="2">
    <source>
        <dbReference type="Pfam" id="PF13590"/>
    </source>
</evidence>
<feature type="signal peptide" evidence="1">
    <location>
        <begin position="1"/>
        <end position="19"/>
    </location>
</feature>
<dbReference type="InterPro" id="IPR025411">
    <property type="entry name" value="DUF4136"/>
</dbReference>
<keyword evidence="1" id="KW-0732">Signal</keyword>
<gene>
    <name evidence="3" type="ORF">SAMN04488090_2569</name>
</gene>
<name>A0A1G9QEH4_9BACT</name>
<reference evidence="3 4" key="1">
    <citation type="submission" date="2016-10" db="EMBL/GenBank/DDBJ databases">
        <authorList>
            <person name="de Groot N.N."/>
        </authorList>
    </citation>
    <scope>NUCLEOTIDE SEQUENCE [LARGE SCALE GENOMIC DNA]</scope>
    <source>
        <strain evidence="3 4">DSM 21668</strain>
    </source>
</reference>
<evidence type="ECO:0000256" key="1">
    <source>
        <dbReference type="SAM" id="SignalP"/>
    </source>
</evidence>
<evidence type="ECO:0000313" key="3">
    <source>
        <dbReference type="EMBL" id="SDM08715.1"/>
    </source>
</evidence>
<keyword evidence="4" id="KW-1185">Reference proteome</keyword>
<feature type="chain" id="PRO_5011575121" description="DUF4136 domain-containing protein" evidence="1">
    <location>
        <begin position="20"/>
        <end position="188"/>
    </location>
</feature>
<dbReference type="Pfam" id="PF13590">
    <property type="entry name" value="DUF4136"/>
    <property type="match status" value="1"/>
</dbReference>
<evidence type="ECO:0000313" key="4">
    <source>
        <dbReference type="Proteomes" id="UP000198901"/>
    </source>
</evidence>
<protein>
    <recommendedName>
        <fullName evidence="2">DUF4136 domain-containing protein</fullName>
    </recommendedName>
</protein>
<dbReference type="AlphaFoldDB" id="A0A1G9QEH4"/>
<organism evidence="3 4">
    <name type="scientific">Siphonobacter aquaeclarae</name>
    <dbReference type="NCBI Taxonomy" id="563176"/>
    <lineage>
        <taxon>Bacteria</taxon>
        <taxon>Pseudomonadati</taxon>
        <taxon>Bacteroidota</taxon>
        <taxon>Cytophagia</taxon>
        <taxon>Cytophagales</taxon>
        <taxon>Cytophagaceae</taxon>
        <taxon>Siphonobacter</taxon>
    </lineage>
</organism>
<accession>A0A1G9QEH4</accession>